<evidence type="ECO:0000313" key="3">
    <source>
        <dbReference type="Proteomes" id="UP000297452"/>
    </source>
</evidence>
<dbReference type="AlphaFoldDB" id="A0A4Z1HD07"/>
<keyword evidence="1" id="KW-0812">Transmembrane</keyword>
<feature type="transmembrane region" description="Helical" evidence="1">
    <location>
        <begin position="42"/>
        <end position="66"/>
    </location>
</feature>
<dbReference type="OrthoDB" id="196103at2759"/>
<evidence type="ECO:0008006" key="4">
    <source>
        <dbReference type="Google" id="ProtNLM"/>
    </source>
</evidence>
<dbReference type="Proteomes" id="UP000297452">
    <property type="component" value="Unassembled WGS sequence"/>
</dbReference>
<comment type="caution">
    <text evidence="2">The sequence shown here is derived from an EMBL/GenBank/DDBJ whole genome shotgun (WGS) entry which is preliminary data.</text>
</comment>
<dbReference type="EMBL" id="PQXJ01000563">
    <property type="protein sequence ID" value="TGO46809.1"/>
    <property type="molecule type" value="Genomic_DNA"/>
</dbReference>
<sequence>MITWGGGYAFEKTYTRESTNSATGDYVPVDWTDGGKKYIGPMFLYIFYGFFDSAWQGSVYCFLGALSNSGRKSANYGIQSAGGAVMWALDAKKLSYHDEFISNWVILSVSCVIAAPVIFLRIKDTVTVEEDLQGTDETLADVVPEGHEEKLGGGHELNTHGTISCSDYV</sequence>
<protein>
    <recommendedName>
        <fullName evidence="4">Autophagy-related protein</fullName>
    </recommendedName>
</protein>
<name>A0A4Z1HD07_9HELO</name>
<keyword evidence="1" id="KW-1133">Transmembrane helix</keyword>
<gene>
    <name evidence="2" type="ORF">BOTNAR_0563g00050</name>
</gene>
<proteinExistence type="predicted"/>
<organism evidence="2 3">
    <name type="scientific">Botryotinia narcissicola</name>
    <dbReference type="NCBI Taxonomy" id="278944"/>
    <lineage>
        <taxon>Eukaryota</taxon>
        <taxon>Fungi</taxon>
        <taxon>Dikarya</taxon>
        <taxon>Ascomycota</taxon>
        <taxon>Pezizomycotina</taxon>
        <taxon>Leotiomycetes</taxon>
        <taxon>Helotiales</taxon>
        <taxon>Sclerotiniaceae</taxon>
        <taxon>Botryotinia</taxon>
    </lineage>
</organism>
<evidence type="ECO:0000313" key="2">
    <source>
        <dbReference type="EMBL" id="TGO46809.1"/>
    </source>
</evidence>
<keyword evidence="1" id="KW-0472">Membrane</keyword>
<evidence type="ECO:0000256" key="1">
    <source>
        <dbReference type="SAM" id="Phobius"/>
    </source>
</evidence>
<feature type="transmembrane region" description="Helical" evidence="1">
    <location>
        <begin position="101"/>
        <end position="120"/>
    </location>
</feature>
<keyword evidence="3" id="KW-1185">Reference proteome</keyword>
<reference evidence="2 3" key="1">
    <citation type="submission" date="2017-12" db="EMBL/GenBank/DDBJ databases">
        <title>Comparative genomics of Botrytis spp.</title>
        <authorList>
            <person name="Valero-Jimenez C.A."/>
            <person name="Tapia P."/>
            <person name="Veloso J."/>
            <person name="Silva-Moreno E."/>
            <person name="Staats M."/>
            <person name="Valdes J.H."/>
            <person name="Van Kan J.A.L."/>
        </authorList>
    </citation>
    <scope>NUCLEOTIDE SEQUENCE [LARGE SCALE GENOMIC DNA]</scope>
    <source>
        <strain evidence="2 3">MUCL2120</strain>
    </source>
</reference>
<accession>A0A4Z1HD07</accession>